<dbReference type="Proteomes" id="UP001209854">
    <property type="component" value="Unassembled WGS sequence"/>
</dbReference>
<comment type="similarity">
    <text evidence="2">Belongs to the porin LamB (TC 1.B.3) family.</text>
</comment>
<evidence type="ECO:0000256" key="4">
    <source>
        <dbReference type="ARBA" id="ARBA00022452"/>
    </source>
</evidence>
<dbReference type="InterPro" id="IPR050286">
    <property type="entry name" value="G_neg_Bact_CarbUptk_Porin"/>
</dbReference>
<keyword evidence="5" id="KW-0812">Transmembrane</keyword>
<evidence type="ECO:0000256" key="1">
    <source>
        <dbReference type="ARBA" id="ARBA00004571"/>
    </source>
</evidence>
<comment type="subcellular location">
    <subcellularLocation>
        <location evidence="1">Cell outer membrane</location>
        <topology evidence="1">Multi-pass membrane protein</topology>
    </subcellularLocation>
</comment>
<accession>A0ABT3MXX6</accession>
<dbReference type="PANTHER" id="PTHR38762:SF1">
    <property type="entry name" value="CRYPTIC OUTER MEMBRANE PORIN BGLH-RELATED"/>
    <property type="match status" value="1"/>
</dbReference>
<dbReference type="Gene3D" id="2.40.170.10">
    <property type="entry name" value="Porin, LamB type"/>
    <property type="match status" value="1"/>
</dbReference>
<keyword evidence="3" id="KW-0813">Transport</keyword>
<dbReference type="InterPro" id="IPR036998">
    <property type="entry name" value="Porin_LamB_sf"/>
</dbReference>
<dbReference type="InterPro" id="IPR003192">
    <property type="entry name" value="Porin_LamB"/>
</dbReference>
<keyword evidence="9" id="KW-0998">Cell outer membrane</keyword>
<keyword evidence="8" id="KW-0472">Membrane</keyword>
<dbReference type="PANTHER" id="PTHR38762">
    <property type="entry name" value="CRYPTIC OUTER MEMBRANE PORIN BGLH-RELATED"/>
    <property type="match status" value="1"/>
</dbReference>
<evidence type="ECO:0000256" key="6">
    <source>
        <dbReference type="ARBA" id="ARBA00023065"/>
    </source>
</evidence>
<evidence type="ECO:0000256" key="9">
    <source>
        <dbReference type="ARBA" id="ARBA00023237"/>
    </source>
</evidence>
<evidence type="ECO:0000256" key="7">
    <source>
        <dbReference type="ARBA" id="ARBA00023114"/>
    </source>
</evidence>
<keyword evidence="7" id="KW-0626">Porin</keyword>
<dbReference type="NCBIfam" id="NF006860">
    <property type="entry name" value="PRK09360.1"/>
    <property type="match status" value="1"/>
</dbReference>
<evidence type="ECO:0000256" key="2">
    <source>
        <dbReference type="ARBA" id="ARBA00007055"/>
    </source>
</evidence>
<dbReference type="RefSeq" id="WP_262563981.1">
    <property type="nucleotide sequence ID" value="NZ_JAPFCC010000001.1"/>
</dbReference>
<evidence type="ECO:0000256" key="5">
    <source>
        <dbReference type="ARBA" id="ARBA00022692"/>
    </source>
</evidence>
<keyword evidence="4" id="KW-1134">Transmembrane beta strand</keyword>
<dbReference type="Pfam" id="PF02264">
    <property type="entry name" value="LamB"/>
    <property type="match status" value="1"/>
</dbReference>
<keyword evidence="11" id="KW-1185">Reference proteome</keyword>
<evidence type="ECO:0000313" key="11">
    <source>
        <dbReference type="Proteomes" id="UP001209854"/>
    </source>
</evidence>
<name>A0ABT3MXX6_9GAMM</name>
<evidence type="ECO:0000256" key="3">
    <source>
        <dbReference type="ARBA" id="ARBA00022448"/>
    </source>
</evidence>
<evidence type="ECO:0000313" key="10">
    <source>
        <dbReference type="EMBL" id="MCW7554241.1"/>
    </source>
</evidence>
<evidence type="ECO:0000256" key="8">
    <source>
        <dbReference type="ARBA" id="ARBA00023136"/>
    </source>
</evidence>
<organism evidence="10 11">
    <name type="scientific">Endozoicomonas gorgoniicola</name>
    <dbReference type="NCBI Taxonomy" id="1234144"/>
    <lineage>
        <taxon>Bacteria</taxon>
        <taxon>Pseudomonadati</taxon>
        <taxon>Pseudomonadota</taxon>
        <taxon>Gammaproteobacteria</taxon>
        <taxon>Oceanospirillales</taxon>
        <taxon>Endozoicomonadaceae</taxon>
        <taxon>Endozoicomonas</taxon>
    </lineage>
</organism>
<keyword evidence="6" id="KW-0406">Ion transport</keyword>
<dbReference type="EMBL" id="JAPFCC010000001">
    <property type="protein sequence ID" value="MCW7554241.1"/>
    <property type="molecule type" value="Genomic_DNA"/>
</dbReference>
<dbReference type="CDD" id="cd01346">
    <property type="entry name" value="Maltoporin-like"/>
    <property type="match status" value="1"/>
</dbReference>
<dbReference type="SUPFAM" id="SSF56935">
    <property type="entry name" value="Porins"/>
    <property type="match status" value="1"/>
</dbReference>
<proteinExistence type="inferred from homology"/>
<comment type="caution">
    <text evidence="10">The sequence shown here is derived from an EMBL/GenBank/DDBJ whole genome shotgun (WGS) entry which is preliminary data.</text>
</comment>
<reference evidence="10 11" key="1">
    <citation type="submission" date="2022-10" db="EMBL/GenBank/DDBJ databases">
        <title>High-quality genome sequences of two octocoral-associated bacteria, Endozoicomonas euniceicola EF212 and Endozoicomonas gorgoniicola PS125.</title>
        <authorList>
            <person name="Chiou Y.-J."/>
            <person name="Chen Y.-H."/>
        </authorList>
    </citation>
    <scope>NUCLEOTIDE SEQUENCE [LARGE SCALE GENOMIC DNA]</scope>
    <source>
        <strain evidence="10 11">PS125</strain>
    </source>
</reference>
<sequence>MTQEQSSLASTLRSALCSLGVVSLAAISGPEVFAQGMEDQSGSAAERMDLTYFGYARSGIGSSAKGGKQACFQAAGTPFKHRLGNECETYTEQGLQATLATDNGTVFQVNTRLSYKVDQQKDSENPSKDDNDFALREINIIAENLFPALPGAKLWAGKRYYRRHDIHQLDWFYWNVSGPGAGIEDIDAGFGKFHLAWIRNEADVFFDSSYDSGVEKILYKDRPIATNIIDLRLSDLKLTDNLALELGLNYGKGSPGDKVPDKKLYDKDGFMGTAQLTYSFPMGGYNSFVVQYATDAMTGPGLGEDGRTSQTSKWFDGSKMFRFLDFGQIPIMDRLDMTYVVAWTKMDYSDEIKKVAMAPDKLEWLTVGIRPQWKWSELTSTVLDLGFDKVKNGADFTIPLLGPKSGYIKAYDDSQLYKVTLAQQFHPRFGAMVRPVIRVFVTYANWDEIKCPAGAVNCNPSTAGVGGDKKLIAENFGKATDGITFGVQMEAWW</sequence>
<protein>
    <submittedName>
        <fullName evidence="10">Maltoporin LamB</fullName>
    </submittedName>
</protein>
<gene>
    <name evidence="10" type="primary">lamB</name>
    <name evidence="10" type="ORF">NX722_16760</name>
</gene>